<dbReference type="GO" id="GO:0004312">
    <property type="term" value="F:fatty acid synthase activity"/>
    <property type="evidence" value="ECO:0007669"/>
    <property type="project" value="TreeGrafter"/>
</dbReference>
<accession>A0A2X0KF36</accession>
<organism evidence="6 7">
    <name type="scientific">Streptacidiphilus pinicola</name>
    <dbReference type="NCBI Taxonomy" id="2219663"/>
    <lineage>
        <taxon>Bacteria</taxon>
        <taxon>Bacillati</taxon>
        <taxon>Actinomycetota</taxon>
        <taxon>Actinomycetes</taxon>
        <taxon>Kitasatosporales</taxon>
        <taxon>Streptomycetaceae</taxon>
        <taxon>Streptacidiphilus</taxon>
    </lineage>
</organism>
<keyword evidence="4" id="KW-0511">Multifunctional enzyme</keyword>
<evidence type="ECO:0000313" key="7">
    <source>
        <dbReference type="Proteomes" id="UP000248889"/>
    </source>
</evidence>
<feature type="domain" description="Carrier" evidence="5">
    <location>
        <begin position="1"/>
        <end position="75"/>
    </location>
</feature>
<gene>
    <name evidence="6" type="ORF">DN069_00455</name>
</gene>
<dbReference type="InterPro" id="IPR006162">
    <property type="entry name" value="Ppantetheine_attach_site"/>
</dbReference>
<evidence type="ECO:0000256" key="4">
    <source>
        <dbReference type="ARBA" id="ARBA00023268"/>
    </source>
</evidence>
<dbReference type="OrthoDB" id="9778690at2"/>
<dbReference type="AlphaFoldDB" id="A0A2X0KF36"/>
<dbReference type="PROSITE" id="PS50075">
    <property type="entry name" value="CARRIER"/>
    <property type="match status" value="1"/>
</dbReference>
<dbReference type="InterPro" id="IPR036736">
    <property type="entry name" value="ACP-like_sf"/>
</dbReference>
<dbReference type="PANTHER" id="PTHR43775:SF51">
    <property type="entry name" value="INACTIVE PHENOLPHTHIOCEROL SYNTHESIS POLYKETIDE SYNTHASE TYPE I PKS1-RELATED"/>
    <property type="match status" value="1"/>
</dbReference>
<keyword evidence="7" id="KW-1185">Reference proteome</keyword>
<dbReference type="PROSITE" id="PS00012">
    <property type="entry name" value="PHOSPHOPANTETHEINE"/>
    <property type="match status" value="1"/>
</dbReference>
<reference evidence="6 7" key="1">
    <citation type="submission" date="2018-06" db="EMBL/GenBank/DDBJ databases">
        <title>Streptacidiphilus pinicola sp. nov., isolated from pine grove soil.</title>
        <authorList>
            <person name="Roh S.G."/>
            <person name="Park S."/>
            <person name="Kim M.-K."/>
            <person name="Yun B.-R."/>
            <person name="Park J."/>
            <person name="Kim M.J."/>
            <person name="Kim Y.S."/>
            <person name="Kim S.B."/>
        </authorList>
    </citation>
    <scope>NUCLEOTIDE SEQUENCE [LARGE SCALE GENOMIC DNA]</scope>
    <source>
        <strain evidence="6 7">MMS16-CNU450</strain>
    </source>
</reference>
<evidence type="ECO:0000256" key="1">
    <source>
        <dbReference type="ARBA" id="ARBA00022450"/>
    </source>
</evidence>
<dbReference type="GO" id="GO:0031177">
    <property type="term" value="F:phosphopantetheine binding"/>
    <property type="evidence" value="ECO:0007669"/>
    <property type="project" value="InterPro"/>
</dbReference>
<dbReference type="EMBL" id="QKYN01000003">
    <property type="protein sequence ID" value="RAG87645.1"/>
    <property type="molecule type" value="Genomic_DNA"/>
</dbReference>
<protein>
    <recommendedName>
        <fullName evidence="5">Carrier domain-containing protein</fullName>
    </recommendedName>
</protein>
<dbReference type="SUPFAM" id="SSF47336">
    <property type="entry name" value="ACP-like"/>
    <property type="match status" value="1"/>
</dbReference>
<evidence type="ECO:0000313" key="6">
    <source>
        <dbReference type="EMBL" id="RAG87645.1"/>
    </source>
</evidence>
<dbReference type="GO" id="GO:0017000">
    <property type="term" value="P:antibiotic biosynthetic process"/>
    <property type="evidence" value="ECO:0007669"/>
    <property type="project" value="UniProtKB-ARBA"/>
</dbReference>
<keyword evidence="3" id="KW-0808">Transferase</keyword>
<dbReference type="InterPro" id="IPR009081">
    <property type="entry name" value="PP-bd_ACP"/>
</dbReference>
<dbReference type="InterPro" id="IPR050091">
    <property type="entry name" value="PKS_NRPS_Biosynth_Enz"/>
</dbReference>
<keyword evidence="2" id="KW-0597">Phosphoprotein</keyword>
<dbReference type="SMART" id="SM00823">
    <property type="entry name" value="PKS_PP"/>
    <property type="match status" value="1"/>
</dbReference>
<name>A0A2X0KF36_9ACTN</name>
<dbReference type="PANTHER" id="PTHR43775">
    <property type="entry name" value="FATTY ACID SYNTHASE"/>
    <property type="match status" value="1"/>
</dbReference>
<dbReference type="Gene3D" id="1.10.1200.10">
    <property type="entry name" value="ACP-like"/>
    <property type="match status" value="1"/>
</dbReference>
<dbReference type="GO" id="GO:0006633">
    <property type="term" value="P:fatty acid biosynthetic process"/>
    <property type="evidence" value="ECO:0007669"/>
    <property type="project" value="TreeGrafter"/>
</dbReference>
<dbReference type="Proteomes" id="UP000248889">
    <property type="component" value="Unassembled WGS sequence"/>
</dbReference>
<proteinExistence type="predicted"/>
<keyword evidence="1" id="KW-0596">Phosphopantetheine</keyword>
<evidence type="ECO:0000256" key="3">
    <source>
        <dbReference type="ARBA" id="ARBA00022679"/>
    </source>
</evidence>
<comment type="caution">
    <text evidence="6">The sequence shown here is derived from an EMBL/GenBank/DDBJ whole genome shotgun (WGS) entry which is preliminary data.</text>
</comment>
<sequence length="157" mass="16340">MLLDLVRGEVALVLGHAGPDAVAPDATLRDLGLDSLAAVTLRNALASATGLSVPATLAFEHPNPSAIAEFLADQLAAPSAPSVDLDVDIDSDLGRIRAAALTVDEDERARIADLLRQLTAELSGRSSVAAELADADDEDVFAFIDNELGIGNEDHYV</sequence>
<dbReference type="SMART" id="SM01294">
    <property type="entry name" value="PKS_PP_betabranch"/>
    <property type="match status" value="1"/>
</dbReference>
<dbReference type="InterPro" id="IPR020806">
    <property type="entry name" value="PKS_PP-bd"/>
</dbReference>
<evidence type="ECO:0000256" key="2">
    <source>
        <dbReference type="ARBA" id="ARBA00022553"/>
    </source>
</evidence>
<dbReference type="Pfam" id="PF00550">
    <property type="entry name" value="PP-binding"/>
    <property type="match status" value="1"/>
</dbReference>
<evidence type="ECO:0000259" key="5">
    <source>
        <dbReference type="PROSITE" id="PS50075"/>
    </source>
</evidence>